<dbReference type="RefSeq" id="WP_092068009.1">
    <property type="nucleotide sequence ID" value="NZ_FNHB01000001.1"/>
</dbReference>
<dbReference type="OrthoDB" id="9800565at2"/>
<feature type="domain" description="Calcineurin-like phosphoesterase" evidence="3">
    <location>
        <begin position="1"/>
        <end position="163"/>
    </location>
</feature>
<reference evidence="4 5" key="1">
    <citation type="submission" date="2016-10" db="EMBL/GenBank/DDBJ databases">
        <authorList>
            <person name="de Groot N.N."/>
        </authorList>
    </citation>
    <scope>NUCLEOTIDE SEQUENCE [LARGE SCALE GENOMIC DNA]</scope>
    <source>
        <strain evidence="4 5">DSM 1736</strain>
    </source>
</reference>
<keyword evidence="5" id="KW-1185">Reference proteome</keyword>
<dbReference type="AlphaFoldDB" id="A0A1G9M276"/>
<name>A0A1G9M276_9FIRM</name>
<proteinExistence type="inferred from homology"/>
<evidence type="ECO:0000313" key="5">
    <source>
        <dbReference type="Proteomes" id="UP000214880"/>
    </source>
</evidence>
<dbReference type="EC" id="3.1.4.-" evidence="2"/>
<evidence type="ECO:0000313" key="4">
    <source>
        <dbReference type="EMBL" id="SDL68369.1"/>
    </source>
</evidence>
<sequence length="186" mass="20089">MKIGVISDTHGCAETWVKVNEKFFRDVDFIIHAGDVLYHGPRNSIPGEYNPGRLAELINSSPVPVIIACGNCDAEVDGMVLNVPVQSPYCYIVPGRQRIIVSHGHQFTGDGQYGLAERYKATLFITGHTHIAKLENKNGTVFLNPGSPGMTKREDGKGTIAIITDTAVEVLDAATGEVLLAEKLEG</sequence>
<dbReference type="Gene3D" id="3.60.21.10">
    <property type="match status" value="1"/>
</dbReference>
<dbReference type="PANTHER" id="PTHR11124">
    <property type="entry name" value="VACUOLAR SORTING PROTEIN VPS29"/>
    <property type="match status" value="1"/>
</dbReference>
<accession>A0A1G9M276</accession>
<dbReference type="InterPro" id="IPR000979">
    <property type="entry name" value="Phosphodiesterase_MJ0936/Vps29"/>
</dbReference>
<dbReference type="NCBIfam" id="NF006988">
    <property type="entry name" value="PRK09453.1"/>
    <property type="match status" value="1"/>
</dbReference>
<dbReference type="SUPFAM" id="SSF56300">
    <property type="entry name" value="Metallo-dependent phosphatases"/>
    <property type="match status" value="1"/>
</dbReference>
<dbReference type="GO" id="GO:0016787">
    <property type="term" value="F:hydrolase activity"/>
    <property type="evidence" value="ECO:0007669"/>
    <property type="project" value="UniProtKB-UniRule"/>
</dbReference>
<dbReference type="Proteomes" id="UP000214880">
    <property type="component" value="Unassembled WGS sequence"/>
</dbReference>
<dbReference type="Pfam" id="PF12850">
    <property type="entry name" value="Metallophos_2"/>
    <property type="match status" value="1"/>
</dbReference>
<dbReference type="InterPro" id="IPR041802">
    <property type="entry name" value="MPP_YfcE"/>
</dbReference>
<dbReference type="EMBL" id="FNHB01000001">
    <property type="protein sequence ID" value="SDL68369.1"/>
    <property type="molecule type" value="Genomic_DNA"/>
</dbReference>
<dbReference type="STRING" id="146817.SAMN04488502_101541"/>
<evidence type="ECO:0000259" key="3">
    <source>
        <dbReference type="Pfam" id="PF12850"/>
    </source>
</evidence>
<evidence type="ECO:0000256" key="1">
    <source>
        <dbReference type="ARBA" id="ARBA00008950"/>
    </source>
</evidence>
<gene>
    <name evidence="4" type="ORF">SAMN04488502_101541</name>
</gene>
<dbReference type="InterPro" id="IPR029052">
    <property type="entry name" value="Metallo-depent_PP-like"/>
</dbReference>
<dbReference type="CDD" id="cd00841">
    <property type="entry name" value="MPP_YfcE"/>
    <property type="match status" value="1"/>
</dbReference>
<evidence type="ECO:0000256" key="2">
    <source>
        <dbReference type="RuleBase" id="RU362039"/>
    </source>
</evidence>
<comment type="cofactor">
    <cofactor evidence="2">
        <name>a divalent metal cation</name>
        <dbReference type="ChEBI" id="CHEBI:60240"/>
    </cofactor>
</comment>
<dbReference type="NCBIfam" id="TIGR00040">
    <property type="entry name" value="yfcE"/>
    <property type="match status" value="1"/>
</dbReference>
<dbReference type="InterPro" id="IPR024654">
    <property type="entry name" value="Calcineurin-like_PHP_lpxH"/>
</dbReference>
<dbReference type="GO" id="GO:0046872">
    <property type="term" value="F:metal ion binding"/>
    <property type="evidence" value="ECO:0007669"/>
    <property type="project" value="UniProtKB-KW"/>
</dbReference>
<organism evidence="4 5">
    <name type="scientific">Dendrosporobacter quercicolus</name>
    <dbReference type="NCBI Taxonomy" id="146817"/>
    <lineage>
        <taxon>Bacteria</taxon>
        <taxon>Bacillati</taxon>
        <taxon>Bacillota</taxon>
        <taxon>Negativicutes</taxon>
        <taxon>Selenomonadales</taxon>
        <taxon>Sporomusaceae</taxon>
        <taxon>Dendrosporobacter</taxon>
    </lineage>
</organism>
<comment type="similarity">
    <text evidence="1 2">Belongs to the metallophosphoesterase superfamily. YfcE family.</text>
</comment>
<keyword evidence="2" id="KW-0479">Metal-binding</keyword>
<protein>
    <recommendedName>
        <fullName evidence="2">Phosphoesterase</fullName>
        <ecNumber evidence="2">3.1.4.-</ecNumber>
    </recommendedName>
</protein>